<dbReference type="PANTHER" id="PTHR48475:SF1">
    <property type="entry name" value="RNASE H TYPE-1 DOMAIN-CONTAINING PROTEIN"/>
    <property type="match status" value="1"/>
</dbReference>
<accession>A0AA89BAU5</accession>
<dbReference type="SUPFAM" id="SSF56672">
    <property type="entry name" value="DNA/RNA polymerases"/>
    <property type="match status" value="1"/>
</dbReference>
<dbReference type="PANTHER" id="PTHR48475">
    <property type="entry name" value="RIBONUCLEASE H"/>
    <property type="match status" value="1"/>
</dbReference>
<reference evidence="2" key="1">
    <citation type="submission" date="2022-12" db="EMBL/GenBank/DDBJ databases">
        <title>Draft genome assemblies for two species of Escallonia (Escalloniales).</title>
        <authorList>
            <person name="Chanderbali A."/>
            <person name="Dervinis C."/>
            <person name="Anghel I."/>
            <person name="Soltis D."/>
            <person name="Soltis P."/>
            <person name="Zapata F."/>
        </authorList>
    </citation>
    <scope>NUCLEOTIDE SEQUENCE</scope>
    <source>
        <strain evidence="2">UCBG64.0493</strain>
        <tissue evidence="2">Leaf</tissue>
    </source>
</reference>
<organism evidence="2 3">
    <name type="scientific">Escallonia herrerae</name>
    <dbReference type="NCBI Taxonomy" id="1293975"/>
    <lineage>
        <taxon>Eukaryota</taxon>
        <taxon>Viridiplantae</taxon>
        <taxon>Streptophyta</taxon>
        <taxon>Embryophyta</taxon>
        <taxon>Tracheophyta</taxon>
        <taxon>Spermatophyta</taxon>
        <taxon>Magnoliopsida</taxon>
        <taxon>eudicotyledons</taxon>
        <taxon>Gunneridae</taxon>
        <taxon>Pentapetalae</taxon>
        <taxon>asterids</taxon>
        <taxon>campanulids</taxon>
        <taxon>Escalloniales</taxon>
        <taxon>Escalloniaceae</taxon>
        <taxon>Escallonia</taxon>
    </lineage>
</organism>
<sequence>MGIINTIFGGLVVRGLSGQAQKAYAREVCIMSQPPSKRQKIVSLPVISFSDDDLGEVKTPHDDPLIITMKAGNFDVKWVLVGNGSSAEILFYGRQETLPGRFEEFKTYLSSPPLLSKPLLGEDLYLYLSVSEVAISVILVREENGIQNLIYYVSNVLHDVEMKYPQIDKVALALITSTRRL</sequence>
<evidence type="ECO:0000259" key="1">
    <source>
        <dbReference type="Pfam" id="PF17919"/>
    </source>
</evidence>
<name>A0AA89BAU5_9ASTE</name>
<dbReference type="Pfam" id="PF17919">
    <property type="entry name" value="RT_RNaseH_2"/>
    <property type="match status" value="1"/>
</dbReference>
<feature type="domain" description="Reverse transcriptase/retrotransposon-derived protein RNase H-like" evidence="1">
    <location>
        <begin position="101"/>
        <end position="179"/>
    </location>
</feature>
<protein>
    <recommendedName>
        <fullName evidence="1">Reverse transcriptase/retrotransposon-derived protein RNase H-like domain-containing protein</fullName>
    </recommendedName>
</protein>
<comment type="caution">
    <text evidence="2">The sequence shown here is derived from an EMBL/GenBank/DDBJ whole genome shotgun (WGS) entry which is preliminary data.</text>
</comment>
<evidence type="ECO:0000313" key="3">
    <source>
        <dbReference type="Proteomes" id="UP001188597"/>
    </source>
</evidence>
<dbReference type="AlphaFoldDB" id="A0AA89BAU5"/>
<dbReference type="InterPro" id="IPR041577">
    <property type="entry name" value="RT_RNaseH_2"/>
</dbReference>
<evidence type="ECO:0000313" key="2">
    <source>
        <dbReference type="EMBL" id="KAK3036509.1"/>
    </source>
</evidence>
<dbReference type="InterPro" id="IPR043502">
    <property type="entry name" value="DNA/RNA_pol_sf"/>
</dbReference>
<proteinExistence type="predicted"/>
<dbReference type="EMBL" id="JAVXUP010000146">
    <property type="protein sequence ID" value="KAK3036509.1"/>
    <property type="molecule type" value="Genomic_DNA"/>
</dbReference>
<gene>
    <name evidence="2" type="ORF">RJ639_030523</name>
</gene>
<keyword evidence="3" id="KW-1185">Reference proteome</keyword>
<dbReference type="Proteomes" id="UP001188597">
    <property type="component" value="Unassembled WGS sequence"/>
</dbReference>